<dbReference type="EMBL" id="UHJJ01000003">
    <property type="protein sequence ID" value="SUQ13375.1"/>
    <property type="molecule type" value="Genomic_DNA"/>
</dbReference>
<name>A0A316ALA7_9FIRM</name>
<sequence length="74" mass="8869">MARRRKSLDEQIHSLDGQIDKQQSKLDMLLQQKKELISKKQEEEIGELFRFMKDNNMSAQDIYNLVEQNKETEQ</sequence>
<organism evidence="2 3">
    <name type="scientific">Faecalicatena contorta</name>
    <dbReference type="NCBI Taxonomy" id="39482"/>
    <lineage>
        <taxon>Bacteria</taxon>
        <taxon>Bacillati</taxon>
        <taxon>Bacillota</taxon>
        <taxon>Clostridia</taxon>
        <taxon>Lachnospirales</taxon>
        <taxon>Lachnospiraceae</taxon>
        <taxon>Faecalicatena</taxon>
    </lineage>
</organism>
<dbReference type="RefSeq" id="WP_109709370.1">
    <property type="nucleotide sequence ID" value="NZ_QGDS01000003.1"/>
</dbReference>
<gene>
    <name evidence="2" type="ORF">SAMN05216529_103103</name>
</gene>
<evidence type="ECO:0000313" key="2">
    <source>
        <dbReference type="EMBL" id="SUQ13375.1"/>
    </source>
</evidence>
<evidence type="ECO:0000313" key="3">
    <source>
        <dbReference type="Proteomes" id="UP000254051"/>
    </source>
</evidence>
<feature type="coiled-coil region" evidence="1">
    <location>
        <begin position="5"/>
        <end position="39"/>
    </location>
</feature>
<reference evidence="3" key="1">
    <citation type="submission" date="2017-07" db="EMBL/GenBank/DDBJ databases">
        <authorList>
            <person name="Varghese N."/>
            <person name="Submissions S."/>
        </authorList>
    </citation>
    <scope>NUCLEOTIDE SEQUENCE [LARGE SCALE GENOMIC DNA]</scope>
    <source>
        <strain evidence="3">NLAE-zl-C134</strain>
    </source>
</reference>
<dbReference type="Proteomes" id="UP000254051">
    <property type="component" value="Unassembled WGS sequence"/>
</dbReference>
<evidence type="ECO:0000256" key="1">
    <source>
        <dbReference type="SAM" id="Coils"/>
    </source>
</evidence>
<accession>A0A316ALA7</accession>
<protein>
    <submittedName>
        <fullName evidence="2">Uncharacterized protein</fullName>
    </submittedName>
</protein>
<proteinExistence type="predicted"/>
<dbReference type="AlphaFoldDB" id="A0A316ALA7"/>
<keyword evidence="3" id="KW-1185">Reference proteome</keyword>
<dbReference type="OrthoDB" id="2087544at2"/>
<keyword evidence="1" id="KW-0175">Coiled coil</keyword>